<evidence type="ECO:0000256" key="3">
    <source>
        <dbReference type="ARBA" id="ARBA00022679"/>
    </source>
</evidence>
<dbReference type="GO" id="GO:0004312">
    <property type="term" value="F:fatty acid synthase activity"/>
    <property type="evidence" value="ECO:0007669"/>
    <property type="project" value="TreeGrafter"/>
</dbReference>
<dbReference type="InterPro" id="IPR009081">
    <property type="entry name" value="PP-bd_ACP"/>
</dbReference>
<evidence type="ECO:0000256" key="1">
    <source>
        <dbReference type="ARBA" id="ARBA00022450"/>
    </source>
</evidence>
<keyword evidence="7" id="KW-1185">Reference proteome</keyword>
<evidence type="ECO:0000259" key="4">
    <source>
        <dbReference type="PROSITE" id="PS50075"/>
    </source>
</evidence>
<feature type="domain" description="Carrier" evidence="4">
    <location>
        <begin position="260"/>
        <end position="334"/>
    </location>
</feature>
<feature type="non-terminal residue" evidence="6">
    <location>
        <position position="1"/>
    </location>
</feature>
<evidence type="ECO:0000313" key="6">
    <source>
        <dbReference type="EMBL" id="RWS06406.1"/>
    </source>
</evidence>
<dbReference type="InterPro" id="IPR014031">
    <property type="entry name" value="Ketoacyl_synth_C"/>
</dbReference>
<dbReference type="Pfam" id="PF02801">
    <property type="entry name" value="Ketoacyl-synt_C"/>
    <property type="match status" value="2"/>
</dbReference>
<proteinExistence type="predicted"/>
<dbReference type="EMBL" id="NCKU01004127">
    <property type="protein sequence ID" value="RWS06406.1"/>
    <property type="molecule type" value="Genomic_DNA"/>
</dbReference>
<keyword evidence="3" id="KW-0808">Transferase</keyword>
<dbReference type="InterPro" id="IPR016039">
    <property type="entry name" value="Thiolase-like"/>
</dbReference>
<dbReference type="PANTHER" id="PTHR43775:SF37">
    <property type="entry name" value="SI:DKEY-61P9.11"/>
    <property type="match status" value="1"/>
</dbReference>
<dbReference type="Gene3D" id="3.40.50.12780">
    <property type="entry name" value="N-terminal domain of ligase-like"/>
    <property type="match status" value="2"/>
</dbReference>
<gene>
    <name evidence="6" type="ORF">B4U79_08413</name>
</gene>
<dbReference type="OrthoDB" id="416786at2759"/>
<dbReference type="InterPro" id="IPR042099">
    <property type="entry name" value="ANL_N_sf"/>
</dbReference>
<evidence type="ECO:0000259" key="5">
    <source>
        <dbReference type="PROSITE" id="PS52004"/>
    </source>
</evidence>
<sequence>GYFEAHASGTKLGDTIEACGIQMAFDRFKSKKAKRNANKAYIGSVKANFGDLGEGAAGIISLIKVLLAFHHNQIPPQTNFDTPSGDIDWKRFPFRVNTQKVEWRPERGQARVAAVSSLGDASTNVHFVVQDFKQQTEDNFEDSVENLEPILISAATQKSLFNFILKMKEFISNFENRESNVNAFKNIAYTLNIGREQRKFAFKILLFAENLNRFEQVLNRICEQTNNLQHFTDEILPQKEFEKRMTNDRFLCFLHDLNVNETQDEVSILEFTWYELLGTYPTDESTFFSCGGDSMKAIMFVSKIRETLQIDFEFKDLFSNLNFADLRDAIKFLPSIKFMAKISANSDEISDSSMSTMQNRFLFLQELTPNNTAYTEVCAVYGNANDLNFEELFIRVLKTFPMLSTVIQEDESREKKLCQLLPEELVQNALASLIEADSLQAAKEEASTLRPSFKMKDKSPLLRLQPIKINNEYKCNIMVVLYMHHLLVDEISVRLIENALQCCLENRTFVFHKPEKSFSHFVADEAVYLNSIQKQKDLKSFGEQFTSKPVETSLSFTIDTWSDTKIYDANSVVFEINLNIQSVCKQLGISHFHYYFCCFLLTLRRYAAENDLLVNVPITTRSHQYENVIGPFLNIIMFRHVFDAERNLKSFILDTISKWVKAQNTNMLPFDDLISFLRDAKKITRIKTYNWFNYSFLPNKNSVNIRSKHAKFPFFVNVREHAGTRVEIVIEWTEDLIDDTIAKNFGASFANVSKNIAEKFDSLKDEPVLSIDVMTREEFSRILSVNRDLDSIPNLLAHKYFEKHCKKSGEKIAVISEDRKLTYQQTNEMANKIAAYLQKVIPEKDTQKKPIVVMMQRDELIIPSVLAIWKFGGYFLPISDDTQQKLLQIFPEETSEVHFVLVNFDESELEVEVPKCVKLIDVRKILADPNEYEFLDETSSWSASDTFAYVYLTSGTTGKPKRCMITHEGLGIYANACFNDFNINSFEVRMVHWLPISFDIFINDTAITLLMAGGTLIVVPRRCRYKTTSDLVPVGKSLLGVFTCVVDPLTKMLSPIGAIGEVCICGRTVGRGDVKTTSLDFLGDRRVFMTGDYARMLPDGNVDFIGRKDLSFFKVHGYRVNPREIEFTVAKYLKTKIDYVQTFAAKDRFDEPIICLVYKQKNLDKIDLNTEIRNIIKARLPYYMMPQIIKRINAVPMTKNGKTDLDTLKQICLEDQNTSQSDSDNKIQESSLTETEKMLLMHLSNSLSSSSTIDVNINFRDQGIHSLALMKFANILLSKRVSGFESVADLFDYPNIKLLAQKIDNSTVSPNSTKTKKETRECDIAIVGIGFRLPKSVRNLFELWSIFEKGKCLVDDFPSEREADFITRLDEINLQLNKNVKKFKGSFLSSIDKFDNEFFGIPAAEAQHMCPEQRLWMEVATEALIDSGRFSEVKGSKVGLFVATSHPEYEIIDPSNEAVSIVGKVGSMITRRVSYHFDIKGPAVTIDTACSSGLAAFHEACESIRAGHCESAIVGGVSIYLYPSQKRTHHENMGTISPDFCCRVFDEKANGTVAGEGVIALVLEQLETAIENKRYIYGVVRGSAINSVGRSNGITAPSKSSLTEVIESALSAALLSPSNVKMVESHGTGTELGDLIEIEALKAVFNRNQDPIIVGTSKANLGHLNQAAGLLGVLKVLSIFMFKEIPRTINFEKPNKALINSNIIVPIEKMKIHDENFIAGVNALGLSGTNVHCILRNFSNQTNDAHEN</sequence>
<dbReference type="Pfam" id="PF00109">
    <property type="entry name" value="ketoacyl-synt"/>
    <property type="match status" value="1"/>
</dbReference>
<keyword evidence="1" id="KW-0596">Phosphopantetheine</keyword>
<dbReference type="SUPFAM" id="SSF56801">
    <property type="entry name" value="Acetyl-CoA synthetase-like"/>
    <property type="match status" value="1"/>
</dbReference>
<dbReference type="PROSITE" id="PS00455">
    <property type="entry name" value="AMP_BINDING"/>
    <property type="match status" value="1"/>
</dbReference>
<dbReference type="InterPro" id="IPR023213">
    <property type="entry name" value="CAT-like_dom_sf"/>
</dbReference>
<dbReference type="PROSITE" id="PS52004">
    <property type="entry name" value="KS3_2"/>
    <property type="match status" value="2"/>
</dbReference>
<dbReference type="SMART" id="SM00825">
    <property type="entry name" value="PKS_KS"/>
    <property type="match status" value="1"/>
</dbReference>
<dbReference type="CDD" id="cd00833">
    <property type="entry name" value="PKS"/>
    <property type="match status" value="1"/>
</dbReference>
<dbReference type="Pfam" id="PF00550">
    <property type="entry name" value="PP-binding"/>
    <property type="match status" value="1"/>
</dbReference>
<dbReference type="Proteomes" id="UP000285301">
    <property type="component" value="Unassembled WGS sequence"/>
</dbReference>
<dbReference type="SUPFAM" id="SSF47336">
    <property type="entry name" value="ACP-like"/>
    <property type="match status" value="2"/>
</dbReference>
<dbReference type="GO" id="GO:0006633">
    <property type="term" value="P:fatty acid biosynthetic process"/>
    <property type="evidence" value="ECO:0007669"/>
    <property type="project" value="InterPro"/>
</dbReference>
<dbReference type="InterPro" id="IPR014030">
    <property type="entry name" value="Ketoacyl_synth_N"/>
</dbReference>
<keyword evidence="2" id="KW-0597">Phosphoprotein</keyword>
<dbReference type="InterPro" id="IPR045851">
    <property type="entry name" value="AMP-bd_C_sf"/>
</dbReference>
<dbReference type="PROSITE" id="PS50075">
    <property type="entry name" value="CARRIER"/>
    <property type="match status" value="2"/>
</dbReference>
<dbReference type="InterPro" id="IPR036736">
    <property type="entry name" value="ACP-like_sf"/>
</dbReference>
<dbReference type="Gene3D" id="3.40.47.10">
    <property type="match status" value="2"/>
</dbReference>
<dbReference type="InterPro" id="IPR020845">
    <property type="entry name" value="AMP-binding_CS"/>
</dbReference>
<dbReference type="SUPFAM" id="SSF52777">
    <property type="entry name" value="CoA-dependent acyltransferases"/>
    <property type="match status" value="2"/>
</dbReference>
<dbReference type="Gene3D" id="3.30.70.3290">
    <property type="match status" value="1"/>
</dbReference>
<dbReference type="SUPFAM" id="SSF53901">
    <property type="entry name" value="Thiolase-like"/>
    <property type="match status" value="2"/>
</dbReference>
<reference evidence="6 7" key="1">
    <citation type="journal article" date="2018" name="Gigascience">
        <title>Genomes of trombidid mites reveal novel predicted allergens and laterally-transferred genes associated with secondary metabolism.</title>
        <authorList>
            <person name="Dong X."/>
            <person name="Chaisiri K."/>
            <person name="Xia D."/>
            <person name="Armstrong S.D."/>
            <person name="Fang Y."/>
            <person name="Donnelly M.J."/>
            <person name="Kadowaki T."/>
            <person name="McGarry J.W."/>
            <person name="Darby A.C."/>
            <person name="Makepeace B.L."/>
        </authorList>
    </citation>
    <scope>NUCLEOTIDE SEQUENCE [LARGE SCALE GENOMIC DNA]</scope>
    <source>
        <strain evidence="6">UoL-WK</strain>
    </source>
</reference>
<dbReference type="PANTHER" id="PTHR43775">
    <property type="entry name" value="FATTY ACID SYNTHASE"/>
    <property type="match status" value="1"/>
</dbReference>
<dbReference type="Gene3D" id="3.30.300.30">
    <property type="match status" value="1"/>
</dbReference>
<feature type="domain" description="Ketosynthase family 3 (KS3)" evidence="5">
    <location>
        <begin position="1"/>
        <end position="131"/>
    </location>
</feature>
<evidence type="ECO:0000313" key="7">
    <source>
        <dbReference type="Proteomes" id="UP000285301"/>
    </source>
</evidence>
<accession>A0A3S3RY10</accession>
<dbReference type="GO" id="GO:0004315">
    <property type="term" value="F:3-oxoacyl-[acyl-carrier-protein] synthase activity"/>
    <property type="evidence" value="ECO:0007669"/>
    <property type="project" value="InterPro"/>
</dbReference>
<feature type="domain" description="Ketosynthase family 3 (KS3)" evidence="5">
    <location>
        <begin position="1321"/>
        <end position="1737"/>
    </location>
</feature>
<dbReference type="InterPro" id="IPR020841">
    <property type="entry name" value="PKS_Beta-ketoAc_synthase_dom"/>
</dbReference>
<comment type="caution">
    <text evidence="6">The sequence shown here is derived from an EMBL/GenBank/DDBJ whole genome shotgun (WGS) entry which is preliminary data.</text>
</comment>
<dbReference type="InterPro" id="IPR001242">
    <property type="entry name" value="Condensation_dom"/>
</dbReference>
<dbReference type="Pfam" id="PF00501">
    <property type="entry name" value="AMP-binding"/>
    <property type="match status" value="1"/>
</dbReference>
<dbReference type="Gene3D" id="3.30.559.30">
    <property type="entry name" value="Nonribosomal peptide synthetase, condensation domain"/>
    <property type="match status" value="1"/>
</dbReference>
<feature type="domain" description="Carrier" evidence="4">
    <location>
        <begin position="1230"/>
        <end position="1307"/>
    </location>
</feature>
<dbReference type="InterPro" id="IPR000873">
    <property type="entry name" value="AMP-dep_synth/lig_dom"/>
</dbReference>
<protein>
    <submittedName>
        <fullName evidence="6">Non-ribosomal peptide synthetase-like protein</fullName>
    </submittedName>
</protein>
<organism evidence="6 7">
    <name type="scientific">Dinothrombium tinctorium</name>
    <dbReference type="NCBI Taxonomy" id="1965070"/>
    <lineage>
        <taxon>Eukaryota</taxon>
        <taxon>Metazoa</taxon>
        <taxon>Ecdysozoa</taxon>
        <taxon>Arthropoda</taxon>
        <taxon>Chelicerata</taxon>
        <taxon>Arachnida</taxon>
        <taxon>Acari</taxon>
        <taxon>Acariformes</taxon>
        <taxon>Trombidiformes</taxon>
        <taxon>Prostigmata</taxon>
        <taxon>Anystina</taxon>
        <taxon>Parasitengona</taxon>
        <taxon>Trombidioidea</taxon>
        <taxon>Trombidiidae</taxon>
        <taxon>Dinothrombium</taxon>
    </lineage>
</organism>
<dbReference type="Gene3D" id="1.10.1200.10">
    <property type="entry name" value="ACP-like"/>
    <property type="match status" value="2"/>
</dbReference>
<name>A0A3S3RY10_9ACAR</name>
<evidence type="ECO:0000256" key="2">
    <source>
        <dbReference type="ARBA" id="ARBA00022553"/>
    </source>
</evidence>
<dbReference type="PROSITE" id="PS00606">
    <property type="entry name" value="KS3_1"/>
    <property type="match status" value="1"/>
</dbReference>
<dbReference type="Pfam" id="PF00668">
    <property type="entry name" value="Condensation"/>
    <property type="match status" value="1"/>
</dbReference>
<dbReference type="InterPro" id="IPR050091">
    <property type="entry name" value="PKS_NRPS_Biosynth_Enz"/>
</dbReference>
<dbReference type="InterPro" id="IPR018201">
    <property type="entry name" value="Ketoacyl_synth_AS"/>
</dbReference>
<dbReference type="STRING" id="1965070.A0A3S3RY10"/>
<feature type="non-terminal residue" evidence="6">
    <location>
        <position position="1748"/>
    </location>
</feature>
<dbReference type="Gene3D" id="3.30.559.10">
    <property type="entry name" value="Chloramphenicol acetyltransferase-like domain"/>
    <property type="match status" value="1"/>
</dbReference>